<dbReference type="SUPFAM" id="SSF51690">
    <property type="entry name" value="Nicotinate/Quinolinate PRTase C-terminal domain-like"/>
    <property type="match status" value="1"/>
</dbReference>
<dbReference type="FunFam" id="3.20.20.70:FF:000030">
    <property type="entry name" value="Nicotinate-nucleotide pyrophosphorylase, carboxylating"/>
    <property type="match status" value="1"/>
</dbReference>
<accession>A0A074V6T2</accession>
<evidence type="ECO:0000256" key="1">
    <source>
        <dbReference type="ARBA" id="ARBA00009400"/>
    </source>
</evidence>
<dbReference type="PANTHER" id="PTHR32179:SF4">
    <property type="entry name" value="PYROPHOSPHORYLASE MODD-RELATED"/>
    <property type="match status" value="1"/>
</dbReference>
<dbReference type="SUPFAM" id="SSF54675">
    <property type="entry name" value="Nicotinate/Quinolinate PRTase N-terminal domain-like"/>
    <property type="match status" value="1"/>
</dbReference>
<dbReference type="GO" id="GO:0005737">
    <property type="term" value="C:cytoplasm"/>
    <property type="evidence" value="ECO:0007669"/>
    <property type="project" value="TreeGrafter"/>
</dbReference>
<dbReference type="Gene3D" id="3.90.1170.20">
    <property type="entry name" value="Quinolinate phosphoribosyl transferase, N-terminal domain"/>
    <property type="match status" value="1"/>
</dbReference>
<comment type="similarity">
    <text evidence="1 5">Belongs to the NadC/ModD family.</text>
</comment>
<evidence type="ECO:0000256" key="3">
    <source>
        <dbReference type="ARBA" id="ARBA00022676"/>
    </source>
</evidence>
<sequence>MFYLSDAELDKLLLDDIAYGDLTTRALGFGRQAGKMTFCRQKAGRVSSVAIATKLLQKLGLEVVIQEQDGADVNAETVLLTAFGQAENLHQGWKVAQNVLEWCSGVAQYMAQMLASAHEINPLVQIACTRKSIPGTKSLAIAAVIDGGGILHRAGTAESVLLFANHRHFYAQPDDWAAMVTRLKYAAPEKKIIVEADNIEEAFAALAAQADIVQLDKFTPEEFAMVLAKQQILAPMSLLSAAGGVTLLNIAEYVRAGAQLLVTSAPYYAPPADIKVKLKPV</sequence>
<dbReference type="AlphaFoldDB" id="A0A074V6T2"/>
<dbReference type="Pfam" id="PF02749">
    <property type="entry name" value="QRPTase_N"/>
    <property type="match status" value="1"/>
</dbReference>
<dbReference type="GO" id="GO:0034213">
    <property type="term" value="P:quinolinate catabolic process"/>
    <property type="evidence" value="ECO:0007669"/>
    <property type="project" value="TreeGrafter"/>
</dbReference>
<dbReference type="InterPro" id="IPR002638">
    <property type="entry name" value="Quinolinate_PRibosylTrfase_C"/>
</dbReference>
<dbReference type="CDD" id="cd01573">
    <property type="entry name" value="modD_like"/>
    <property type="match status" value="1"/>
</dbReference>
<dbReference type="PIRSF" id="PIRSF006250">
    <property type="entry name" value="NadC_ModD"/>
    <property type="match status" value="1"/>
</dbReference>
<evidence type="ECO:0000313" key="9">
    <source>
        <dbReference type="Proteomes" id="UP000027644"/>
    </source>
</evidence>
<dbReference type="InterPro" id="IPR037128">
    <property type="entry name" value="Quinolinate_PRibosylTase_N_sf"/>
</dbReference>
<evidence type="ECO:0000256" key="2">
    <source>
        <dbReference type="ARBA" id="ARBA00019205"/>
    </source>
</evidence>
<evidence type="ECO:0000259" key="6">
    <source>
        <dbReference type="Pfam" id="PF01729"/>
    </source>
</evidence>
<evidence type="ECO:0000259" key="7">
    <source>
        <dbReference type="Pfam" id="PF02749"/>
    </source>
</evidence>
<dbReference type="InterPro" id="IPR013785">
    <property type="entry name" value="Aldolase_TIM"/>
</dbReference>
<evidence type="ECO:0000256" key="4">
    <source>
        <dbReference type="ARBA" id="ARBA00022679"/>
    </source>
</evidence>
<dbReference type="Proteomes" id="UP000027644">
    <property type="component" value="Unassembled WGS sequence"/>
</dbReference>
<evidence type="ECO:0000313" key="8">
    <source>
        <dbReference type="EMBL" id="KEQ01158.1"/>
    </source>
</evidence>
<dbReference type="InterPro" id="IPR036068">
    <property type="entry name" value="Nicotinate_pribotase-like_C"/>
</dbReference>
<keyword evidence="3 5" id="KW-0328">Glycosyltransferase</keyword>
<dbReference type="InterPro" id="IPR006242">
    <property type="entry name" value="ModD"/>
</dbReference>
<keyword evidence="4 5" id="KW-0808">Transferase</keyword>
<dbReference type="InterPro" id="IPR022412">
    <property type="entry name" value="Quinolinate_PRibosylTrfase_N"/>
</dbReference>
<proteinExistence type="inferred from homology"/>
<dbReference type="PANTHER" id="PTHR32179">
    <property type="entry name" value="NICOTINATE-NUCLEOTIDE PYROPHOSPHORYLASE [CARBOXYLATING]"/>
    <property type="match status" value="1"/>
</dbReference>
<feature type="domain" description="Quinolinate phosphoribosyl transferase N-terminal" evidence="7">
    <location>
        <begin position="21"/>
        <end position="104"/>
    </location>
</feature>
<gene>
    <name evidence="8" type="ORF">SASC598J21_010550</name>
</gene>
<name>A0A074V6T2_9NEIS</name>
<feature type="domain" description="Quinolinate phosphoribosyl transferase C-terminal" evidence="6">
    <location>
        <begin position="106"/>
        <end position="277"/>
    </location>
</feature>
<dbReference type="EMBL" id="AVQL01000434">
    <property type="protein sequence ID" value="KEQ01158.1"/>
    <property type="molecule type" value="Genomic_DNA"/>
</dbReference>
<comment type="caution">
    <text evidence="8">The sequence shown here is derived from an EMBL/GenBank/DDBJ whole genome shotgun (WGS) entry which is preliminary data.</text>
</comment>
<dbReference type="Pfam" id="PF01729">
    <property type="entry name" value="QRPTase_C"/>
    <property type="match status" value="1"/>
</dbReference>
<organism evidence="8 9">
    <name type="scientific">Snodgrassella alvi SCGC AB-598-J21</name>
    <dbReference type="NCBI Taxonomy" id="1385367"/>
    <lineage>
        <taxon>Bacteria</taxon>
        <taxon>Pseudomonadati</taxon>
        <taxon>Pseudomonadota</taxon>
        <taxon>Betaproteobacteria</taxon>
        <taxon>Neisseriales</taxon>
        <taxon>Neisseriaceae</taxon>
        <taxon>Snodgrassella</taxon>
    </lineage>
</organism>
<reference evidence="8 9" key="1">
    <citation type="journal article" date="2014" name="PLoS Genet.">
        <title>Hidden diversity in honey bee gut symbionts detected by single-cell genomics.</title>
        <authorList>
            <person name="Engel P."/>
            <person name="Stepanauskas R."/>
            <person name="Moran N."/>
        </authorList>
    </citation>
    <scope>NUCLEOTIDE SEQUENCE [LARGE SCALE GENOMIC DNA]</scope>
    <source>
        <strain evidence="8 9">SCGC AB-598-J21</strain>
    </source>
</reference>
<dbReference type="NCBIfam" id="TIGR01334">
    <property type="entry name" value="modD"/>
    <property type="match status" value="1"/>
</dbReference>
<dbReference type="Gene3D" id="3.20.20.70">
    <property type="entry name" value="Aldolase class I"/>
    <property type="match status" value="1"/>
</dbReference>
<evidence type="ECO:0000256" key="5">
    <source>
        <dbReference type="PIRNR" id="PIRNR006250"/>
    </source>
</evidence>
<dbReference type="GO" id="GO:0009435">
    <property type="term" value="P:NAD+ biosynthetic process"/>
    <property type="evidence" value="ECO:0007669"/>
    <property type="project" value="InterPro"/>
</dbReference>
<dbReference type="InterPro" id="IPR027277">
    <property type="entry name" value="NadC/ModD"/>
</dbReference>
<dbReference type="GO" id="GO:0004514">
    <property type="term" value="F:nicotinate-nucleotide diphosphorylase (carboxylating) activity"/>
    <property type="evidence" value="ECO:0007669"/>
    <property type="project" value="InterPro"/>
</dbReference>
<protein>
    <recommendedName>
        <fullName evidence="2">Putative pyrophosphorylase ModD</fullName>
    </recommendedName>
</protein>